<organism evidence="2 3">
    <name type="scientific">Bacillus licheniformis</name>
    <dbReference type="NCBI Taxonomy" id="1402"/>
    <lineage>
        <taxon>Bacteria</taxon>
        <taxon>Bacillati</taxon>
        <taxon>Bacillota</taxon>
        <taxon>Bacilli</taxon>
        <taxon>Bacillales</taxon>
        <taxon>Bacillaceae</taxon>
        <taxon>Bacillus</taxon>
    </lineage>
</organism>
<dbReference type="Proteomes" id="UP000435910">
    <property type="component" value="Unassembled WGS sequence"/>
</dbReference>
<dbReference type="EMBL" id="NILC01000023">
    <property type="protein sequence ID" value="TWL27401.1"/>
    <property type="molecule type" value="Genomic_DNA"/>
</dbReference>
<accession>A0A1Y0YLA2</accession>
<gene>
    <name evidence="2" type="ORF">CHCC16736_2722</name>
    <name evidence="1" type="ORF">I6G80_05130</name>
</gene>
<sequence>MLFSVQSLYDMLFLERVQYKGVVFVDQNQQKLTAMRLKKIADHIEDTREEYNGLLLQMKKLIGGIEDKTIPNDEEVQKKLQDTYEQMKEYALFVESIESFLRSSARTIKRES</sequence>
<evidence type="ECO:0000313" key="2">
    <source>
        <dbReference type="EMBL" id="TWL27401.1"/>
    </source>
</evidence>
<evidence type="ECO:0000313" key="1">
    <source>
        <dbReference type="EMBL" id="QPR73649.1"/>
    </source>
</evidence>
<evidence type="ECO:0000313" key="3">
    <source>
        <dbReference type="Proteomes" id="UP000435910"/>
    </source>
</evidence>
<name>A0A1Y0YLA2_BACLI</name>
<dbReference type="Proteomes" id="UP000595038">
    <property type="component" value="Chromosome"/>
</dbReference>
<proteinExistence type="predicted"/>
<dbReference type="AlphaFoldDB" id="A0A1Y0YLA2"/>
<reference evidence="1 4" key="2">
    <citation type="submission" date="2020-12" db="EMBL/GenBank/DDBJ databases">
        <title>FDA dAtabase for Regulatory Grade micrObial Sequences (FDA-ARGOS): Supporting development and validation of Infectious Disease Dx tests.</title>
        <authorList>
            <person name="Nelson B."/>
            <person name="Plummer A."/>
            <person name="Tallon L."/>
            <person name="Sadzewicz L."/>
            <person name="Zhao X."/>
            <person name="Boylan J."/>
            <person name="Ott S."/>
            <person name="Bowen H."/>
            <person name="Vavikolanu K."/>
            <person name="Mehta A."/>
            <person name="Aluvathingal J."/>
            <person name="Nadendla S."/>
            <person name="Myers T."/>
            <person name="Yan Y."/>
            <person name="Sichtig H."/>
        </authorList>
    </citation>
    <scope>NUCLEOTIDE SEQUENCE [LARGE SCALE GENOMIC DNA]</scope>
    <source>
        <strain evidence="1 4">FDAARGOS_923</strain>
    </source>
</reference>
<reference evidence="2 3" key="1">
    <citation type="submission" date="2019-06" db="EMBL/GenBank/DDBJ databases">
        <title>Genome sequence analysis of &gt;100 Bacillus licheniformis strains suggests intrinsic resistance to this species.</title>
        <authorList>
            <person name="Wels M."/>
            <person name="Siezen R.J."/>
            <person name="Johansen E."/>
            <person name="Stuer-Lauridsen B."/>
            <person name="Bjerre K."/>
            <person name="Nielsen B.K.K."/>
        </authorList>
    </citation>
    <scope>NUCLEOTIDE SEQUENCE [LARGE SCALE GENOMIC DNA]</scope>
    <source>
        <strain evidence="2 3">BAC-16736</strain>
    </source>
</reference>
<evidence type="ECO:0000313" key="4">
    <source>
        <dbReference type="Proteomes" id="UP000595038"/>
    </source>
</evidence>
<dbReference type="EMBL" id="CP065647">
    <property type="protein sequence ID" value="QPR73649.1"/>
    <property type="molecule type" value="Genomic_DNA"/>
</dbReference>
<protein>
    <submittedName>
        <fullName evidence="2">Uncharacterized protein</fullName>
    </submittedName>
</protein>